<protein>
    <submittedName>
        <fullName evidence="2">Uncharacterized protein</fullName>
    </submittedName>
</protein>
<feature type="transmembrane region" description="Helical" evidence="1">
    <location>
        <begin position="6"/>
        <end position="25"/>
    </location>
</feature>
<keyword evidence="1" id="KW-1133">Transmembrane helix</keyword>
<dbReference type="Proteomes" id="UP000297245">
    <property type="component" value="Unassembled WGS sequence"/>
</dbReference>
<evidence type="ECO:0000313" key="2">
    <source>
        <dbReference type="EMBL" id="THV03686.1"/>
    </source>
</evidence>
<organism evidence="2 3">
    <name type="scientific">Dendrothele bispora (strain CBS 962.96)</name>
    <dbReference type="NCBI Taxonomy" id="1314807"/>
    <lineage>
        <taxon>Eukaryota</taxon>
        <taxon>Fungi</taxon>
        <taxon>Dikarya</taxon>
        <taxon>Basidiomycota</taxon>
        <taxon>Agaricomycotina</taxon>
        <taxon>Agaricomycetes</taxon>
        <taxon>Agaricomycetidae</taxon>
        <taxon>Agaricales</taxon>
        <taxon>Agaricales incertae sedis</taxon>
        <taxon>Dendrothele</taxon>
    </lineage>
</organism>
<proteinExistence type="predicted"/>
<dbReference type="EMBL" id="ML179064">
    <property type="protein sequence ID" value="THV03686.1"/>
    <property type="molecule type" value="Genomic_DNA"/>
</dbReference>
<dbReference type="AlphaFoldDB" id="A0A4V4HHQ9"/>
<keyword evidence="3" id="KW-1185">Reference proteome</keyword>
<gene>
    <name evidence="2" type="ORF">K435DRAFT_269875</name>
</gene>
<accession>A0A4V4HHQ9</accession>
<keyword evidence="1" id="KW-0472">Membrane</keyword>
<keyword evidence="1" id="KW-0812">Transmembrane</keyword>
<evidence type="ECO:0000256" key="1">
    <source>
        <dbReference type="SAM" id="Phobius"/>
    </source>
</evidence>
<evidence type="ECO:0000313" key="3">
    <source>
        <dbReference type="Proteomes" id="UP000297245"/>
    </source>
</evidence>
<reference evidence="2 3" key="1">
    <citation type="journal article" date="2019" name="Nat. Ecol. Evol.">
        <title>Megaphylogeny resolves global patterns of mushroom evolution.</title>
        <authorList>
            <person name="Varga T."/>
            <person name="Krizsan K."/>
            <person name="Foldi C."/>
            <person name="Dima B."/>
            <person name="Sanchez-Garcia M."/>
            <person name="Sanchez-Ramirez S."/>
            <person name="Szollosi G.J."/>
            <person name="Szarkandi J.G."/>
            <person name="Papp V."/>
            <person name="Albert L."/>
            <person name="Andreopoulos W."/>
            <person name="Angelini C."/>
            <person name="Antonin V."/>
            <person name="Barry K.W."/>
            <person name="Bougher N.L."/>
            <person name="Buchanan P."/>
            <person name="Buyck B."/>
            <person name="Bense V."/>
            <person name="Catcheside P."/>
            <person name="Chovatia M."/>
            <person name="Cooper J."/>
            <person name="Damon W."/>
            <person name="Desjardin D."/>
            <person name="Finy P."/>
            <person name="Geml J."/>
            <person name="Haridas S."/>
            <person name="Hughes K."/>
            <person name="Justo A."/>
            <person name="Karasinski D."/>
            <person name="Kautmanova I."/>
            <person name="Kiss B."/>
            <person name="Kocsube S."/>
            <person name="Kotiranta H."/>
            <person name="LaButti K.M."/>
            <person name="Lechner B.E."/>
            <person name="Liimatainen K."/>
            <person name="Lipzen A."/>
            <person name="Lukacs Z."/>
            <person name="Mihaltcheva S."/>
            <person name="Morgado L.N."/>
            <person name="Niskanen T."/>
            <person name="Noordeloos M.E."/>
            <person name="Ohm R.A."/>
            <person name="Ortiz-Santana B."/>
            <person name="Ovrebo C."/>
            <person name="Racz N."/>
            <person name="Riley R."/>
            <person name="Savchenko A."/>
            <person name="Shiryaev A."/>
            <person name="Soop K."/>
            <person name="Spirin V."/>
            <person name="Szebenyi C."/>
            <person name="Tomsovsky M."/>
            <person name="Tulloss R.E."/>
            <person name="Uehling J."/>
            <person name="Grigoriev I.V."/>
            <person name="Vagvolgyi C."/>
            <person name="Papp T."/>
            <person name="Martin F.M."/>
            <person name="Miettinen O."/>
            <person name="Hibbett D.S."/>
            <person name="Nagy L.G."/>
        </authorList>
    </citation>
    <scope>NUCLEOTIDE SEQUENCE [LARGE SCALE GENOMIC DNA]</scope>
    <source>
        <strain evidence="2 3">CBS 962.96</strain>
    </source>
</reference>
<name>A0A4V4HHQ9_DENBC</name>
<sequence>MTGSLLFIIIIFVCRIILVGVHCFADHVNGIHNSLRGQIGCTLFPRVYFLGSVVPITYFCSL</sequence>